<dbReference type="Pfam" id="PF11390">
    <property type="entry name" value="FdsD"/>
    <property type="match status" value="1"/>
</dbReference>
<reference evidence="1 2" key="1">
    <citation type="submission" date="2019-07" db="EMBL/GenBank/DDBJ databases">
        <title>Whole genome shotgun sequence of Pseudonocardia sulfidoxydans NBRC 16205.</title>
        <authorList>
            <person name="Hosoyama A."/>
            <person name="Uohara A."/>
            <person name="Ohji S."/>
            <person name="Ichikawa N."/>
        </authorList>
    </citation>
    <scope>NUCLEOTIDE SEQUENCE [LARGE SCALE GENOMIC DNA]</scope>
    <source>
        <strain evidence="1 2">NBRC 16205</strain>
    </source>
</reference>
<evidence type="ECO:0000313" key="2">
    <source>
        <dbReference type="Proteomes" id="UP000321685"/>
    </source>
</evidence>
<name>A0A511DKS8_9PSEU</name>
<dbReference type="EMBL" id="BJVJ01000053">
    <property type="protein sequence ID" value="GEL25421.1"/>
    <property type="molecule type" value="Genomic_DNA"/>
</dbReference>
<proteinExistence type="predicted"/>
<dbReference type="Proteomes" id="UP000321685">
    <property type="component" value="Unassembled WGS sequence"/>
</dbReference>
<protein>
    <recommendedName>
        <fullName evidence="3">Formate dehydrogenase subunit delta</fullName>
    </recommendedName>
</protein>
<evidence type="ECO:0008006" key="3">
    <source>
        <dbReference type="Google" id="ProtNLM"/>
    </source>
</evidence>
<dbReference type="RefSeq" id="WP_222596364.1">
    <property type="nucleotide sequence ID" value="NZ_BJVJ01000053.1"/>
</dbReference>
<evidence type="ECO:0000313" key="1">
    <source>
        <dbReference type="EMBL" id="GEL25421.1"/>
    </source>
</evidence>
<comment type="caution">
    <text evidence="1">The sequence shown here is derived from an EMBL/GenBank/DDBJ whole genome shotgun (WGS) entry which is preliminary data.</text>
</comment>
<dbReference type="AlphaFoldDB" id="A0A511DKS8"/>
<accession>A0A511DKS8</accession>
<gene>
    <name evidence="1" type="ORF">PSU4_43750</name>
</gene>
<dbReference type="InterPro" id="IPR021074">
    <property type="entry name" value="Formate_DH_dsu"/>
</dbReference>
<keyword evidence="2" id="KW-1185">Reference proteome</keyword>
<organism evidence="1 2">
    <name type="scientific">Pseudonocardia sulfidoxydans NBRC 16205</name>
    <dbReference type="NCBI Taxonomy" id="1223511"/>
    <lineage>
        <taxon>Bacteria</taxon>
        <taxon>Bacillati</taxon>
        <taxon>Actinomycetota</taxon>
        <taxon>Actinomycetes</taxon>
        <taxon>Pseudonocardiales</taxon>
        <taxon>Pseudonocardiaceae</taxon>
        <taxon>Pseudonocardia</taxon>
    </lineage>
</organism>
<sequence length="74" mass="7991">MDELGPEVRMVSDIVVQFAHRPADDAAAAIAAHLRRFWDPRMRRRLVAAVDAGADVDPVVVRVAQLLSSSAPAS</sequence>